<reference evidence="2 3" key="1">
    <citation type="submission" date="2023-01" db="EMBL/GenBank/DDBJ databases">
        <title>Analysis of 21 Apiospora genomes using comparative genomics revels a genus with tremendous synthesis potential of carbohydrate active enzymes and secondary metabolites.</title>
        <authorList>
            <person name="Sorensen T."/>
        </authorList>
    </citation>
    <scope>NUCLEOTIDE SEQUENCE [LARGE SCALE GENOMIC DNA]</scope>
    <source>
        <strain evidence="2 3">CBS 20057</strain>
    </source>
</reference>
<protein>
    <recommendedName>
        <fullName evidence="1">Heterokaryon incompatibility domain-containing protein</fullName>
    </recommendedName>
</protein>
<gene>
    <name evidence="2" type="ORF">PG991_008969</name>
</gene>
<proteinExistence type="predicted"/>
<evidence type="ECO:0000313" key="2">
    <source>
        <dbReference type="EMBL" id="KAK8013376.1"/>
    </source>
</evidence>
<dbReference type="InterPro" id="IPR010730">
    <property type="entry name" value="HET"/>
</dbReference>
<comment type="caution">
    <text evidence="2">The sequence shown here is derived from an EMBL/GenBank/DDBJ whole genome shotgun (WGS) entry which is preliminary data.</text>
</comment>
<evidence type="ECO:0000259" key="1">
    <source>
        <dbReference type="Pfam" id="PF06985"/>
    </source>
</evidence>
<dbReference type="Proteomes" id="UP001396898">
    <property type="component" value="Unassembled WGS sequence"/>
</dbReference>
<name>A0ABR1RJE3_9PEZI</name>
<sequence>MEDEHPNHADLDYFTAFSSLRTRDYRPIHPSPYQFTIQKPHTCRYCNQLQLHVAEGTFVTSFLKLGSNLDDAIRASLDGCYLYEWILDQAVNIPSYKLKEILSEQNQSLIPFGLEAHRENDGHIDCALFVGLWGMSTRTLRGPNNNTLDVSCSEDDPLAVEISSRPMETDVFSLKSIAFARECLQTCMQYHEKCRAAWLRADKTHLQEKFEHPLGAMIPSEVIDPAELPTRLLEIIRSQDDTIVRLQELRTMSEKEKALAASSGFAILSYCWGKTGNPIRLTADTQGELKKGIPLCTLPKTIRHAIELIIDMSDLHFVWIDALCILQDDDEDKGREIAHMGSYYGSSTVTISAASAADTSEGLTRDPNASTYYGSGPIQVVCTAGDRLHAISAFASHIHDVFRAYGFERDHNIMYVSGLFLATDKVFLSLSQLLWKASRLPLKRINSNLAPSWSWATVNGQVEFAHLHLDGVFTSDQSMFSLMDVDVELKRSNEPYGNVNQALLHFRGFVRSLKSLADMSQSLKSTIESFDADQRDDTIIMLGDTDSDSVTIRDGINGRNITRIFILGLVNEVLEPSSDRPPSPGLGLVLCQQDSVARIPIFRRLGRYKYIQAGTAGIFSDVDYIEGKIG</sequence>
<feature type="domain" description="Heterokaryon incompatibility" evidence="1">
    <location>
        <begin position="265"/>
        <end position="366"/>
    </location>
</feature>
<evidence type="ECO:0000313" key="3">
    <source>
        <dbReference type="Proteomes" id="UP001396898"/>
    </source>
</evidence>
<dbReference type="PANTHER" id="PTHR33112:SF16">
    <property type="entry name" value="HETEROKARYON INCOMPATIBILITY DOMAIN-CONTAINING PROTEIN"/>
    <property type="match status" value="1"/>
</dbReference>
<organism evidence="2 3">
    <name type="scientific">Apiospora marii</name>
    <dbReference type="NCBI Taxonomy" id="335849"/>
    <lineage>
        <taxon>Eukaryota</taxon>
        <taxon>Fungi</taxon>
        <taxon>Dikarya</taxon>
        <taxon>Ascomycota</taxon>
        <taxon>Pezizomycotina</taxon>
        <taxon>Sordariomycetes</taxon>
        <taxon>Xylariomycetidae</taxon>
        <taxon>Amphisphaeriales</taxon>
        <taxon>Apiosporaceae</taxon>
        <taxon>Apiospora</taxon>
    </lineage>
</organism>
<dbReference type="PANTHER" id="PTHR33112">
    <property type="entry name" value="DOMAIN PROTEIN, PUTATIVE-RELATED"/>
    <property type="match status" value="1"/>
</dbReference>
<dbReference type="EMBL" id="JAQQWI010000013">
    <property type="protein sequence ID" value="KAK8013376.1"/>
    <property type="molecule type" value="Genomic_DNA"/>
</dbReference>
<dbReference type="Pfam" id="PF06985">
    <property type="entry name" value="HET"/>
    <property type="match status" value="1"/>
</dbReference>
<accession>A0ABR1RJE3</accession>
<keyword evidence="3" id="KW-1185">Reference proteome</keyword>